<organism evidence="9 10">
    <name type="scientific">Chryseobacterium populi</name>
    <dbReference type="NCBI Taxonomy" id="1144316"/>
    <lineage>
        <taxon>Bacteria</taxon>
        <taxon>Pseudomonadati</taxon>
        <taxon>Bacteroidota</taxon>
        <taxon>Flavobacteriia</taxon>
        <taxon>Flavobacteriales</taxon>
        <taxon>Weeksellaceae</taxon>
        <taxon>Chryseobacterium group</taxon>
        <taxon>Chryseobacterium</taxon>
    </lineage>
</organism>
<dbReference type="InterPro" id="IPR051048">
    <property type="entry name" value="Peptidase_S8/S53_subtilisin"/>
</dbReference>
<dbReference type="RefSeq" id="WP_007842524.1">
    <property type="nucleotide sequence ID" value="NZ_AKJY01000025.1"/>
</dbReference>
<evidence type="ECO:0000313" key="10">
    <source>
        <dbReference type="Proteomes" id="UP000007509"/>
    </source>
</evidence>
<keyword evidence="3" id="KW-0732">Signal</keyword>
<comment type="caution">
    <text evidence="9">The sequence shown here is derived from an EMBL/GenBank/DDBJ whole genome shotgun (WGS) entry which is preliminary data.</text>
</comment>
<dbReference type="Pfam" id="PF18962">
    <property type="entry name" value="Por_Secre_tail"/>
    <property type="match status" value="1"/>
</dbReference>
<dbReference type="PROSITE" id="PS00138">
    <property type="entry name" value="SUBTILASE_SER"/>
    <property type="match status" value="1"/>
</dbReference>
<accession>J3CK78</accession>
<evidence type="ECO:0000259" key="7">
    <source>
        <dbReference type="Pfam" id="PF00082"/>
    </source>
</evidence>
<evidence type="ECO:0000256" key="1">
    <source>
        <dbReference type="ARBA" id="ARBA00011073"/>
    </source>
</evidence>
<name>J3CK78_9FLAO</name>
<evidence type="ECO:0000256" key="6">
    <source>
        <dbReference type="PROSITE-ProRule" id="PRU01240"/>
    </source>
</evidence>
<evidence type="ECO:0000256" key="3">
    <source>
        <dbReference type="ARBA" id="ARBA00022729"/>
    </source>
</evidence>
<dbReference type="SUPFAM" id="SSF52743">
    <property type="entry name" value="Subtilisin-like"/>
    <property type="match status" value="1"/>
</dbReference>
<evidence type="ECO:0000256" key="2">
    <source>
        <dbReference type="ARBA" id="ARBA00022670"/>
    </source>
</evidence>
<dbReference type="InterPro" id="IPR026444">
    <property type="entry name" value="Secre_tail"/>
</dbReference>
<dbReference type="OrthoDB" id="9792152at2"/>
<dbReference type="NCBIfam" id="TIGR04183">
    <property type="entry name" value="Por_Secre_tail"/>
    <property type="match status" value="1"/>
</dbReference>
<sequence>ATDIIAANDNRYTAPTDVVKAGYSSAGPRDDGGIKPDITVTGTNVAFAGTLEDTTGTSSVDIGSGTSFSAPVVTGIIGLWMQIYRQLFPALELNAAAAKTLTVHSALEAGSVGPDPWYGWGYINAKKGAELLVGKSNNTVIFNDETLNNGIINSKTGTASGSEPLKVTIAWTDPANTTLPTTWQTAHNNRTSKLVNDLDLRIIDTTDNTVYYPWKLDANNPQNPATKADNTVDNVEQVVIDAPIAGRTYRIEVSNKGNLVNASGAGTPQNYSILVTGFTEVLATNEAGRANQIIISPTITKDFVNVLKAPKKSTFSLYDLSGKKLQTGFIRSDKTSIDLSACAKGIYILEVKTGKEVISKKLIKE</sequence>
<dbReference type="Gene3D" id="2.60.120.380">
    <property type="match status" value="1"/>
</dbReference>
<feature type="domain" description="Peptidase S8/S53" evidence="7">
    <location>
        <begin position="21"/>
        <end position="121"/>
    </location>
</feature>
<comment type="caution">
    <text evidence="6">Lacks conserved residue(s) required for the propagation of feature annotation.</text>
</comment>
<dbReference type="GO" id="GO:0006508">
    <property type="term" value="P:proteolysis"/>
    <property type="evidence" value="ECO:0007669"/>
    <property type="project" value="UniProtKB-KW"/>
</dbReference>
<dbReference type="PANTHER" id="PTHR43399">
    <property type="entry name" value="SUBTILISIN-RELATED"/>
    <property type="match status" value="1"/>
</dbReference>
<keyword evidence="5" id="KW-0720">Serine protease</keyword>
<dbReference type="Pfam" id="PF00082">
    <property type="entry name" value="Peptidase_S8"/>
    <property type="match status" value="1"/>
</dbReference>
<dbReference type="InterPro" id="IPR036852">
    <property type="entry name" value="Peptidase_S8/S53_dom_sf"/>
</dbReference>
<keyword evidence="10" id="KW-1185">Reference proteome</keyword>
<dbReference type="AlphaFoldDB" id="J3CK78"/>
<dbReference type="InterPro" id="IPR023828">
    <property type="entry name" value="Peptidase_S8_Ser-AS"/>
</dbReference>
<proteinExistence type="inferred from homology"/>
<dbReference type="InterPro" id="IPR000209">
    <property type="entry name" value="Peptidase_S8/S53_dom"/>
</dbReference>
<evidence type="ECO:0000256" key="4">
    <source>
        <dbReference type="ARBA" id="ARBA00022801"/>
    </source>
</evidence>
<evidence type="ECO:0000313" key="9">
    <source>
        <dbReference type="EMBL" id="EJL73181.1"/>
    </source>
</evidence>
<evidence type="ECO:0000259" key="8">
    <source>
        <dbReference type="Pfam" id="PF18962"/>
    </source>
</evidence>
<dbReference type="GO" id="GO:0004252">
    <property type="term" value="F:serine-type endopeptidase activity"/>
    <property type="evidence" value="ECO:0007669"/>
    <property type="project" value="InterPro"/>
</dbReference>
<protein>
    <submittedName>
        <fullName evidence="9">Por secretion system C-terminal sorting domain containing protein</fullName>
    </submittedName>
</protein>
<comment type="similarity">
    <text evidence="1 6">Belongs to the peptidase S8 family.</text>
</comment>
<dbReference type="PANTHER" id="PTHR43399:SF4">
    <property type="entry name" value="CELL WALL-ASSOCIATED PROTEASE"/>
    <property type="match status" value="1"/>
</dbReference>
<feature type="domain" description="Secretion system C-terminal sorting" evidence="8">
    <location>
        <begin position="300"/>
        <end position="363"/>
    </location>
</feature>
<evidence type="ECO:0000256" key="5">
    <source>
        <dbReference type="ARBA" id="ARBA00022825"/>
    </source>
</evidence>
<gene>
    <name evidence="9" type="ORF">PMI13_01638</name>
</gene>
<dbReference type="Proteomes" id="UP000007509">
    <property type="component" value="Unassembled WGS sequence"/>
</dbReference>
<dbReference type="EMBL" id="AKJY01000025">
    <property type="protein sequence ID" value="EJL73181.1"/>
    <property type="molecule type" value="Genomic_DNA"/>
</dbReference>
<reference evidence="9 10" key="1">
    <citation type="journal article" date="2012" name="J. Bacteriol.">
        <title>Twenty-one genome sequences from Pseudomonas species and 19 genome sequences from diverse bacteria isolated from the rhizosphere and endosphere of Populus deltoides.</title>
        <authorList>
            <person name="Brown S.D."/>
            <person name="Utturkar S.M."/>
            <person name="Klingeman D.M."/>
            <person name="Johnson C.M."/>
            <person name="Martin S.L."/>
            <person name="Land M.L."/>
            <person name="Lu T.Y."/>
            <person name="Schadt C.W."/>
            <person name="Doktycz M.J."/>
            <person name="Pelletier D.A."/>
        </authorList>
    </citation>
    <scope>NUCLEOTIDE SEQUENCE [LARGE SCALE GENOMIC DNA]</scope>
    <source>
        <strain evidence="9 10">CF314</strain>
    </source>
</reference>
<feature type="non-terminal residue" evidence="9">
    <location>
        <position position="1"/>
    </location>
</feature>
<keyword evidence="4" id="KW-0378">Hydrolase</keyword>
<keyword evidence="2" id="KW-0645">Protease</keyword>
<dbReference type="Gene3D" id="3.40.50.200">
    <property type="entry name" value="Peptidase S8/S53 domain"/>
    <property type="match status" value="1"/>
</dbReference>
<dbReference type="PROSITE" id="PS51892">
    <property type="entry name" value="SUBTILASE"/>
    <property type="match status" value="1"/>
</dbReference>
<dbReference type="PATRIC" id="fig|1144316.3.peg.1647"/>